<dbReference type="AlphaFoldDB" id="A0A6M0K7S2"/>
<protein>
    <submittedName>
        <fullName evidence="1">Uncharacterized protein</fullName>
    </submittedName>
</protein>
<name>A0A6M0K7S2_9GAMM</name>
<sequence length="54" mass="6059">MQTIQQKPLLQGADQVFTLQSLDEEAEIRIWEALPQGDHLKSSSECRGESNACQ</sequence>
<evidence type="ECO:0000313" key="2">
    <source>
        <dbReference type="Proteomes" id="UP000483379"/>
    </source>
</evidence>
<comment type="caution">
    <text evidence="1">The sequence shown here is derived from an EMBL/GenBank/DDBJ whole genome shotgun (WGS) entry which is preliminary data.</text>
</comment>
<dbReference type="EMBL" id="JAAIJQ010000322">
    <property type="protein sequence ID" value="NEV65451.1"/>
    <property type="molecule type" value="Genomic_DNA"/>
</dbReference>
<accession>A0A6M0K7S2</accession>
<proteinExistence type="predicted"/>
<keyword evidence="2" id="KW-1185">Reference proteome</keyword>
<organism evidence="1 2">
    <name type="scientific">Thiorhodococcus minor</name>
    <dbReference type="NCBI Taxonomy" id="57489"/>
    <lineage>
        <taxon>Bacteria</taxon>
        <taxon>Pseudomonadati</taxon>
        <taxon>Pseudomonadota</taxon>
        <taxon>Gammaproteobacteria</taxon>
        <taxon>Chromatiales</taxon>
        <taxon>Chromatiaceae</taxon>
        <taxon>Thiorhodococcus</taxon>
    </lineage>
</organism>
<gene>
    <name evidence="1" type="ORF">G3446_27170</name>
</gene>
<reference evidence="1 2" key="1">
    <citation type="submission" date="2020-02" db="EMBL/GenBank/DDBJ databases">
        <title>Genome sequences of Thiorhodococcus mannitoliphagus and Thiorhodococcus minor, purple sulfur photosynthetic bacteria in the gammaproteobacterial family, Chromatiaceae.</title>
        <authorList>
            <person name="Aviles F.A."/>
            <person name="Meyer T.E."/>
            <person name="Kyndt J.A."/>
        </authorList>
    </citation>
    <scope>NUCLEOTIDE SEQUENCE [LARGE SCALE GENOMIC DNA]</scope>
    <source>
        <strain evidence="1 2">DSM 11518</strain>
    </source>
</reference>
<dbReference type="Proteomes" id="UP000483379">
    <property type="component" value="Unassembled WGS sequence"/>
</dbReference>
<evidence type="ECO:0000313" key="1">
    <source>
        <dbReference type="EMBL" id="NEV65451.1"/>
    </source>
</evidence>